<protein>
    <recommendedName>
        <fullName evidence="6">Major facilitator superfamily (MFS) profile domain-containing protein</fullName>
    </recommendedName>
</protein>
<dbReference type="PANTHER" id="PTHR23528">
    <property type="match status" value="1"/>
</dbReference>
<feature type="transmembrane region" description="Helical" evidence="5">
    <location>
        <begin position="286"/>
        <end position="305"/>
    </location>
</feature>
<dbReference type="GO" id="GO:0016020">
    <property type="term" value="C:membrane"/>
    <property type="evidence" value="ECO:0007669"/>
    <property type="project" value="UniProtKB-SubCell"/>
</dbReference>
<comment type="subcellular location">
    <subcellularLocation>
        <location evidence="1">Membrane</location>
        <topology evidence="1">Multi-pass membrane protein</topology>
    </subcellularLocation>
</comment>
<feature type="transmembrane region" description="Helical" evidence="5">
    <location>
        <begin position="23"/>
        <end position="47"/>
    </location>
</feature>
<dbReference type="InterPro" id="IPR011701">
    <property type="entry name" value="MFS"/>
</dbReference>
<evidence type="ECO:0000259" key="6">
    <source>
        <dbReference type="PROSITE" id="PS50850"/>
    </source>
</evidence>
<dbReference type="EMBL" id="BARU01008778">
    <property type="protein sequence ID" value="GAH45017.1"/>
    <property type="molecule type" value="Genomic_DNA"/>
</dbReference>
<feature type="transmembrane region" description="Helical" evidence="5">
    <location>
        <begin position="68"/>
        <end position="85"/>
    </location>
</feature>
<proteinExistence type="predicted"/>
<evidence type="ECO:0000256" key="5">
    <source>
        <dbReference type="SAM" id="Phobius"/>
    </source>
</evidence>
<evidence type="ECO:0000313" key="7">
    <source>
        <dbReference type="EMBL" id="GAH45017.1"/>
    </source>
</evidence>
<sequence length="356" mass="39634">IGLMFFPTILAWEMYDSQVSISLYFYLGSLALVGLILGLDNLFGLIIQPIMGNKSDNTRSRLGRRMPYIIIGVPFAALFFVLIAFETSLFTLFLFIFCFMTAMCFYRTQQVALIPDFIKSEHRGKANAILNLMGGVGAIFAALISLFIVDFSLQLAFIIVSFIMIITLIIGFLTVKEQDAYAYQLCLEMDKEEYGESEEDITRPGLIESLKDIASEKDKSTLLILLAIFSVYIGYEGFRALFTIYGTEVLGMTRGAAGGMLLYASLVFLIMALPSGILAEKFGRRLIIKIGLVIFIIAMLLAFLIQGAAVLYIVLILIGVGYALVNINTLVTLWSLAPSEKKIGTYTGVYYFFMYT</sequence>
<dbReference type="Pfam" id="PF07690">
    <property type="entry name" value="MFS_1"/>
    <property type="match status" value="1"/>
</dbReference>
<accession>X1FJA2</accession>
<dbReference type="InterPro" id="IPR020846">
    <property type="entry name" value="MFS_dom"/>
</dbReference>
<keyword evidence="4 5" id="KW-0472">Membrane</keyword>
<dbReference type="PROSITE" id="PS50850">
    <property type="entry name" value="MFS"/>
    <property type="match status" value="1"/>
</dbReference>
<keyword evidence="2 5" id="KW-0812">Transmembrane</keyword>
<feature type="transmembrane region" description="Helical" evidence="5">
    <location>
        <begin position="257"/>
        <end position="279"/>
    </location>
</feature>
<name>X1FJA2_9ZZZZ</name>
<evidence type="ECO:0000256" key="4">
    <source>
        <dbReference type="ARBA" id="ARBA00023136"/>
    </source>
</evidence>
<comment type="caution">
    <text evidence="7">The sequence shown here is derived from an EMBL/GenBank/DDBJ whole genome shotgun (WGS) entry which is preliminary data.</text>
</comment>
<keyword evidence="3 5" id="KW-1133">Transmembrane helix</keyword>
<dbReference type="SUPFAM" id="SSF103473">
    <property type="entry name" value="MFS general substrate transporter"/>
    <property type="match status" value="1"/>
</dbReference>
<feature type="transmembrane region" description="Helical" evidence="5">
    <location>
        <begin position="155"/>
        <end position="175"/>
    </location>
</feature>
<feature type="non-terminal residue" evidence="7">
    <location>
        <position position="1"/>
    </location>
</feature>
<dbReference type="Gene3D" id="1.20.1250.20">
    <property type="entry name" value="MFS general substrate transporter like domains"/>
    <property type="match status" value="2"/>
</dbReference>
<feature type="non-terminal residue" evidence="7">
    <location>
        <position position="356"/>
    </location>
</feature>
<feature type="transmembrane region" description="Helical" evidence="5">
    <location>
        <begin position="222"/>
        <end position="245"/>
    </location>
</feature>
<gene>
    <name evidence="7" type="ORF">S03H2_17071</name>
</gene>
<evidence type="ECO:0000256" key="1">
    <source>
        <dbReference type="ARBA" id="ARBA00004141"/>
    </source>
</evidence>
<dbReference type="AlphaFoldDB" id="X1FJA2"/>
<feature type="transmembrane region" description="Helical" evidence="5">
    <location>
        <begin position="91"/>
        <end position="108"/>
    </location>
</feature>
<dbReference type="GO" id="GO:0022857">
    <property type="term" value="F:transmembrane transporter activity"/>
    <property type="evidence" value="ECO:0007669"/>
    <property type="project" value="InterPro"/>
</dbReference>
<evidence type="ECO:0000256" key="3">
    <source>
        <dbReference type="ARBA" id="ARBA00022989"/>
    </source>
</evidence>
<feature type="domain" description="Major facilitator superfamily (MFS) profile" evidence="6">
    <location>
        <begin position="1"/>
        <end position="356"/>
    </location>
</feature>
<evidence type="ECO:0000256" key="2">
    <source>
        <dbReference type="ARBA" id="ARBA00022692"/>
    </source>
</evidence>
<dbReference type="InterPro" id="IPR036259">
    <property type="entry name" value="MFS_trans_sf"/>
</dbReference>
<feature type="transmembrane region" description="Helical" evidence="5">
    <location>
        <begin position="311"/>
        <end position="336"/>
    </location>
</feature>
<feature type="transmembrane region" description="Helical" evidence="5">
    <location>
        <begin position="129"/>
        <end position="149"/>
    </location>
</feature>
<dbReference type="PROSITE" id="PS00216">
    <property type="entry name" value="SUGAR_TRANSPORT_1"/>
    <property type="match status" value="1"/>
</dbReference>
<reference evidence="7" key="1">
    <citation type="journal article" date="2014" name="Front. Microbiol.">
        <title>High frequency of phylogenetically diverse reductive dehalogenase-homologous genes in deep subseafloor sedimentary metagenomes.</title>
        <authorList>
            <person name="Kawai M."/>
            <person name="Futagami T."/>
            <person name="Toyoda A."/>
            <person name="Takaki Y."/>
            <person name="Nishi S."/>
            <person name="Hori S."/>
            <person name="Arai W."/>
            <person name="Tsubouchi T."/>
            <person name="Morono Y."/>
            <person name="Uchiyama I."/>
            <person name="Ito T."/>
            <person name="Fujiyama A."/>
            <person name="Inagaki F."/>
            <person name="Takami H."/>
        </authorList>
    </citation>
    <scope>NUCLEOTIDE SEQUENCE</scope>
    <source>
        <strain evidence="7">Expedition CK06-06</strain>
    </source>
</reference>
<dbReference type="PANTHER" id="PTHR23528:SF1">
    <property type="entry name" value="MAJOR FACILITATOR SUPERFAMILY (MFS) PROFILE DOMAIN-CONTAINING PROTEIN"/>
    <property type="match status" value="1"/>
</dbReference>
<dbReference type="InterPro" id="IPR005829">
    <property type="entry name" value="Sugar_transporter_CS"/>
</dbReference>
<organism evidence="7">
    <name type="scientific">marine sediment metagenome</name>
    <dbReference type="NCBI Taxonomy" id="412755"/>
    <lineage>
        <taxon>unclassified sequences</taxon>
        <taxon>metagenomes</taxon>
        <taxon>ecological metagenomes</taxon>
    </lineage>
</organism>